<gene>
    <name evidence="1" type="ORF">ACFPWV_04610</name>
</gene>
<dbReference type="InterPro" id="IPR025629">
    <property type="entry name" value="DUF4287"/>
</dbReference>
<reference evidence="2" key="1">
    <citation type="journal article" date="2019" name="Int. J. Syst. Evol. Microbiol.">
        <title>The Global Catalogue of Microorganisms (GCM) 10K type strain sequencing project: providing services to taxonomists for standard genome sequencing and annotation.</title>
        <authorList>
            <consortium name="The Broad Institute Genomics Platform"/>
            <consortium name="The Broad Institute Genome Sequencing Center for Infectious Disease"/>
            <person name="Wu L."/>
            <person name="Ma J."/>
        </authorList>
    </citation>
    <scope>NUCLEOTIDE SEQUENCE [LARGE SCALE GENOMIC DNA]</scope>
    <source>
        <strain evidence="2">CGMCC 4.7131</strain>
    </source>
</reference>
<name>A0ABW0DNI4_9ACTN</name>
<dbReference type="RefSeq" id="WP_344561151.1">
    <property type="nucleotide sequence ID" value="NZ_BAAATG010000021.1"/>
</dbReference>
<evidence type="ECO:0000313" key="1">
    <source>
        <dbReference type="EMBL" id="MFC5239199.1"/>
    </source>
</evidence>
<comment type="caution">
    <text evidence="1">The sequence shown here is derived from an EMBL/GenBank/DDBJ whole genome shotgun (WGS) entry which is preliminary data.</text>
</comment>
<sequence>MARTMKDPASYFPAIEEKYGRPVAEWKDLIRSSPLTKHMELVSWLKTEHGFAHGHAYALVAHTLAEDSGSGR</sequence>
<dbReference type="EMBL" id="JBHSKN010000004">
    <property type="protein sequence ID" value="MFC5239199.1"/>
    <property type="molecule type" value="Genomic_DNA"/>
</dbReference>
<dbReference type="Pfam" id="PF14117">
    <property type="entry name" value="DUF4287"/>
    <property type="match status" value="1"/>
</dbReference>
<dbReference type="Proteomes" id="UP001596035">
    <property type="component" value="Unassembled WGS sequence"/>
</dbReference>
<proteinExistence type="predicted"/>
<protein>
    <submittedName>
        <fullName evidence="1">DUF4287 domain-containing protein</fullName>
    </submittedName>
</protein>
<organism evidence="1 2">
    <name type="scientific">Streptomyces atrovirens</name>
    <dbReference type="NCBI Taxonomy" id="285556"/>
    <lineage>
        <taxon>Bacteria</taxon>
        <taxon>Bacillati</taxon>
        <taxon>Actinomycetota</taxon>
        <taxon>Actinomycetes</taxon>
        <taxon>Kitasatosporales</taxon>
        <taxon>Streptomycetaceae</taxon>
        <taxon>Streptomyces</taxon>
    </lineage>
</organism>
<keyword evidence="2" id="KW-1185">Reference proteome</keyword>
<accession>A0ABW0DNI4</accession>
<evidence type="ECO:0000313" key="2">
    <source>
        <dbReference type="Proteomes" id="UP001596035"/>
    </source>
</evidence>